<name>A0ABW1PNX6_9FLAO</name>
<evidence type="ECO:0008006" key="4">
    <source>
        <dbReference type="Google" id="ProtNLM"/>
    </source>
</evidence>
<dbReference type="EMBL" id="JBHSQB010000007">
    <property type="protein sequence ID" value="MFC6096964.1"/>
    <property type="molecule type" value="Genomic_DNA"/>
</dbReference>
<proteinExistence type="predicted"/>
<feature type="signal peptide" evidence="1">
    <location>
        <begin position="1"/>
        <end position="18"/>
    </location>
</feature>
<dbReference type="Proteomes" id="UP001596287">
    <property type="component" value="Unassembled WGS sequence"/>
</dbReference>
<evidence type="ECO:0000256" key="1">
    <source>
        <dbReference type="SAM" id="SignalP"/>
    </source>
</evidence>
<reference evidence="3" key="1">
    <citation type="journal article" date="2019" name="Int. J. Syst. Evol. Microbiol.">
        <title>The Global Catalogue of Microorganisms (GCM) 10K type strain sequencing project: providing services to taxonomists for standard genome sequencing and annotation.</title>
        <authorList>
            <consortium name="The Broad Institute Genomics Platform"/>
            <consortium name="The Broad Institute Genome Sequencing Center for Infectious Disease"/>
            <person name="Wu L."/>
            <person name="Ma J."/>
        </authorList>
    </citation>
    <scope>NUCLEOTIDE SEQUENCE [LARGE SCALE GENOMIC DNA]</scope>
    <source>
        <strain evidence="3">CCUG 49679</strain>
    </source>
</reference>
<feature type="chain" id="PRO_5046596515" description="Outer membrane protein beta-barrel domain-containing protein" evidence="1">
    <location>
        <begin position="19"/>
        <end position="206"/>
    </location>
</feature>
<comment type="caution">
    <text evidence="2">The sequence shown here is derived from an EMBL/GenBank/DDBJ whole genome shotgun (WGS) entry which is preliminary data.</text>
</comment>
<sequence length="206" mass="23635">MKKLLIILISIIGFQAKAQDFLDVSSETDYERIYVEAGFLQPIGKLSKQFEMSPSFGFWFRNKINKEDFVDLGFNFFIPKNPVEANFKYQDSIVKYKSKYFGINIGTRFSKVIPLSQKATNFNAEWNSAIGLALNVYSAPNTLQFEKGEHSGEVLTTFFLSQGVKINYKNVGLQCHYQWSPYGLFNEKLEKGFGSQSLMFGVVYRQ</sequence>
<keyword evidence="3" id="KW-1185">Reference proteome</keyword>
<evidence type="ECO:0000313" key="3">
    <source>
        <dbReference type="Proteomes" id="UP001596287"/>
    </source>
</evidence>
<dbReference type="RefSeq" id="WP_379791836.1">
    <property type="nucleotide sequence ID" value="NZ_JBHSQB010000007.1"/>
</dbReference>
<organism evidence="2 3">
    <name type="scientific">Flavobacterium qiangtangense</name>
    <dbReference type="NCBI Taxonomy" id="1442595"/>
    <lineage>
        <taxon>Bacteria</taxon>
        <taxon>Pseudomonadati</taxon>
        <taxon>Bacteroidota</taxon>
        <taxon>Flavobacteriia</taxon>
        <taxon>Flavobacteriales</taxon>
        <taxon>Flavobacteriaceae</taxon>
        <taxon>Flavobacterium</taxon>
    </lineage>
</organism>
<evidence type="ECO:0000313" key="2">
    <source>
        <dbReference type="EMBL" id="MFC6096964.1"/>
    </source>
</evidence>
<accession>A0ABW1PNX6</accession>
<keyword evidence="1" id="KW-0732">Signal</keyword>
<gene>
    <name evidence="2" type="ORF">ACFPVY_09940</name>
</gene>
<protein>
    <recommendedName>
        <fullName evidence="4">Outer membrane protein beta-barrel domain-containing protein</fullName>
    </recommendedName>
</protein>